<comment type="caution">
    <text evidence="7">The sequence shown here is derived from an EMBL/GenBank/DDBJ whole genome shotgun (WGS) entry which is preliminary data.</text>
</comment>
<dbReference type="GO" id="GO:0020037">
    <property type="term" value="F:heme binding"/>
    <property type="evidence" value="ECO:0007669"/>
    <property type="project" value="InterPro"/>
</dbReference>
<dbReference type="GO" id="GO:0009055">
    <property type="term" value="F:electron transfer activity"/>
    <property type="evidence" value="ECO:0007669"/>
    <property type="project" value="InterPro"/>
</dbReference>
<organism evidence="7 8">
    <name type="scientific">Roseivivax marinus</name>
    <dbReference type="NCBI Taxonomy" id="1379903"/>
    <lineage>
        <taxon>Bacteria</taxon>
        <taxon>Pseudomonadati</taxon>
        <taxon>Pseudomonadota</taxon>
        <taxon>Alphaproteobacteria</taxon>
        <taxon>Rhodobacterales</taxon>
        <taxon>Roseobacteraceae</taxon>
        <taxon>Roseivivax</taxon>
    </lineage>
</organism>
<dbReference type="GO" id="GO:0046872">
    <property type="term" value="F:metal ion binding"/>
    <property type="evidence" value="ECO:0007669"/>
    <property type="project" value="UniProtKB-KW"/>
</dbReference>
<keyword evidence="5" id="KW-1133">Transmembrane helix</keyword>
<feature type="domain" description="Cytochrome c" evidence="6">
    <location>
        <begin position="56"/>
        <end position="161"/>
    </location>
</feature>
<protein>
    <submittedName>
        <fullName evidence="7">Gluconate 2-dehydrogenase (Acceptor)</fullName>
    </submittedName>
</protein>
<dbReference type="eggNOG" id="COG2010">
    <property type="taxonomic scope" value="Bacteria"/>
</dbReference>
<name>W4HDV0_9RHOB</name>
<dbReference type="PATRIC" id="fig|1317118.6.peg.4370"/>
<evidence type="ECO:0000259" key="6">
    <source>
        <dbReference type="PROSITE" id="PS51007"/>
    </source>
</evidence>
<evidence type="ECO:0000313" key="7">
    <source>
        <dbReference type="EMBL" id="ETW10593.1"/>
    </source>
</evidence>
<keyword evidence="2 4" id="KW-0479">Metal-binding</keyword>
<proteinExistence type="predicted"/>
<evidence type="ECO:0000256" key="4">
    <source>
        <dbReference type="PROSITE-ProRule" id="PRU00433"/>
    </source>
</evidence>
<dbReference type="SUPFAM" id="SSF46626">
    <property type="entry name" value="Cytochrome c"/>
    <property type="match status" value="2"/>
</dbReference>
<evidence type="ECO:0000256" key="3">
    <source>
        <dbReference type="ARBA" id="ARBA00023004"/>
    </source>
</evidence>
<dbReference type="InterPro" id="IPR009056">
    <property type="entry name" value="Cyt_c-like_dom"/>
</dbReference>
<keyword evidence="1 4" id="KW-0349">Heme</keyword>
<evidence type="ECO:0000256" key="2">
    <source>
        <dbReference type="ARBA" id="ARBA00022723"/>
    </source>
</evidence>
<sequence>HAGLLDVSYALPGRQGLTMKRLFVLCGAAVAGGIAAAAALAAWPVGTSPGSINLEGDVDRGAYLARASGCIACHTNFAAGGKPLAGGAALETPFGVFHPPNITTDPDAGIGNWTVQDFAKAVRQGISPEGEPYYPVFTYPFYARFTDQQIADLWAAFQTVAPVAEAAPAHEVTFPFDQRWGLKLWRAAYLQEPATDPVDGRGDLWNRGRELVRGAAHCGACHTDRNIAGARIVEAALAGSNDLPGGGKAPSIRSGTLKADGWTVSSLAYALRTGTTPSGDSFGGSMGEVVRQGTRFLTDTDRQAIATYLLDSEVGSATQTSAASTGTTTETN</sequence>
<dbReference type="EMBL" id="AQQW01000048">
    <property type="protein sequence ID" value="ETW10593.1"/>
    <property type="molecule type" value="Genomic_DNA"/>
</dbReference>
<evidence type="ECO:0000256" key="5">
    <source>
        <dbReference type="SAM" id="Phobius"/>
    </source>
</evidence>
<feature type="transmembrane region" description="Helical" evidence="5">
    <location>
        <begin position="22"/>
        <end position="43"/>
    </location>
</feature>
<feature type="domain" description="Cytochrome c" evidence="6">
    <location>
        <begin position="203"/>
        <end position="313"/>
    </location>
</feature>
<evidence type="ECO:0000256" key="1">
    <source>
        <dbReference type="ARBA" id="ARBA00022617"/>
    </source>
</evidence>
<accession>W4HDV0</accession>
<dbReference type="STRING" id="1379903.ATO8_21406"/>
<dbReference type="InterPro" id="IPR036909">
    <property type="entry name" value="Cyt_c-like_dom_sf"/>
</dbReference>
<dbReference type="Gene3D" id="1.10.760.10">
    <property type="entry name" value="Cytochrome c-like domain"/>
    <property type="match status" value="1"/>
</dbReference>
<dbReference type="PROSITE" id="PS51007">
    <property type="entry name" value="CYTC"/>
    <property type="match status" value="2"/>
</dbReference>
<keyword evidence="8" id="KW-1185">Reference proteome</keyword>
<keyword evidence="5" id="KW-0812">Transmembrane</keyword>
<keyword evidence="5" id="KW-0472">Membrane</keyword>
<gene>
    <name evidence="7" type="ORF">ATO8_21406</name>
</gene>
<dbReference type="Pfam" id="PF00034">
    <property type="entry name" value="Cytochrom_C"/>
    <property type="match status" value="1"/>
</dbReference>
<evidence type="ECO:0000313" key="8">
    <source>
        <dbReference type="Proteomes" id="UP000019063"/>
    </source>
</evidence>
<dbReference type="Proteomes" id="UP000019063">
    <property type="component" value="Unassembled WGS sequence"/>
</dbReference>
<dbReference type="AlphaFoldDB" id="W4HDV0"/>
<dbReference type="PANTHER" id="PTHR35008">
    <property type="entry name" value="BLL4482 PROTEIN-RELATED"/>
    <property type="match status" value="1"/>
</dbReference>
<feature type="non-terminal residue" evidence="7">
    <location>
        <position position="1"/>
    </location>
</feature>
<keyword evidence="3 4" id="KW-0408">Iron</keyword>
<dbReference type="InterPro" id="IPR051459">
    <property type="entry name" value="Cytochrome_c-type_DH"/>
</dbReference>
<reference evidence="7 8" key="1">
    <citation type="journal article" date="2014" name="Antonie Van Leeuwenhoek">
        <title>Roseivivax atlanticus sp. nov., isolated from surface seawater of the Atlantic Ocean.</title>
        <authorList>
            <person name="Li G."/>
            <person name="Lai Q."/>
            <person name="Liu X."/>
            <person name="Sun F."/>
            <person name="Shao Z."/>
        </authorList>
    </citation>
    <scope>NUCLEOTIDE SEQUENCE [LARGE SCALE GENOMIC DNA]</scope>
    <source>
        <strain evidence="7 8">22II-s10s</strain>
    </source>
</reference>
<dbReference type="PANTHER" id="PTHR35008:SF8">
    <property type="entry name" value="ALCOHOL DEHYDROGENASE CYTOCHROME C SUBUNIT"/>
    <property type="match status" value="1"/>
</dbReference>